<dbReference type="SUPFAM" id="SSF47336">
    <property type="entry name" value="ACP-like"/>
    <property type="match status" value="1"/>
</dbReference>
<accession>A0A5R9J5G4</accession>
<dbReference type="PROSITE" id="PS50075">
    <property type="entry name" value="CARRIER"/>
    <property type="match status" value="1"/>
</dbReference>
<dbReference type="AlphaFoldDB" id="A0A5R9J5G4"/>
<dbReference type="Gene3D" id="1.10.1200.10">
    <property type="entry name" value="ACP-like"/>
    <property type="match status" value="1"/>
</dbReference>
<dbReference type="Proteomes" id="UP000305654">
    <property type="component" value="Unassembled WGS sequence"/>
</dbReference>
<organism evidence="2 3">
    <name type="scientific">Lichenicoccus roseus</name>
    <dbReference type="NCBI Taxonomy" id="2683649"/>
    <lineage>
        <taxon>Bacteria</taxon>
        <taxon>Pseudomonadati</taxon>
        <taxon>Pseudomonadota</taxon>
        <taxon>Alphaproteobacteria</taxon>
        <taxon>Acetobacterales</taxon>
        <taxon>Acetobacteraceae</taxon>
        <taxon>Lichenicoccus</taxon>
    </lineage>
</organism>
<proteinExistence type="predicted"/>
<dbReference type="EMBL" id="VCDI01000003">
    <property type="protein sequence ID" value="TLU72864.1"/>
    <property type="molecule type" value="Genomic_DNA"/>
</dbReference>
<keyword evidence="3" id="KW-1185">Reference proteome</keyword>
<reference evidence="2 3" key="1">
    <citation type="submission" date="2019-05" db="EMBL/GenBank/DDBJ databases">
        <authorList>
            <person name="Pankratov T."/>
            <person name="Grouzdev D."/>
        </authorList>
    </citation>
    <scope>NUCLEOTIDE SEQUENCE [LARGE SCALE GENOMIC DNA]</scope>
    <source>
        <strain evidence="2 3">KEBCLARHB70R</strain>
    </source>
</reference>
<evidence type="ECO:0000313" key="3">
    <source>
        <dbReference type="Proteomes" id="UP000305654"/>
    </source>
</evidence>
<dbReference type="Pfam" id="PF00550">
    <property type="entry name" value="PP-binding"/>
    <property type="match status" value="1"/>
</dbReference>
<protein>
    <submittedName>
        <fullName evidence="2">Acyl carrier protein</fullName>
    </submittedName>
</protein>
<dbReference type="InterPro" id="IPR009081">
    <property type="entry name" value="PP-bd_ACP"/>
</dbReference>
<gene>
    <name evidence="2" type="ORF">FE263_11265</name>
</gene>
<comment type="caution">
    <text evidence="2">The sequence shown here is derived from an EMBL/GenBank/DDBJ whole genome shotgun (WGS) entry which is preliminary data.</text>
</comment>
<dbReference type="InterPro" id="IPR036736">
    <property type="entry name" value="ACP-like_sf"/>
</dbReference>
<evidence type="ECO:0000259" key="1">
    <source>
        <dbReference type="PROSITE" id="PS50075"/>
    </source>
</evidence>
<evidence type="ECO:0000313" key="2">
    <source>
        <dbReference type="EMBL" id="TLU72864.1"/>
    </source>
</evidence>
<feature type="domain" description="Carrier" evidence="1">
    <location>
        <begin position="1"/>
        <end position="77"/>
    </location>
</feature>
<sequence>MISVIIDAVRSQGDVPPEICDRITAETNIVRDLKLDSIAVMDFIMELETRFKTVVPLDAIADVQTVGDLATILTRNQATAHETRNSQTDVQV</sequence>
<dbReference type="OrthoDB" id="287644at2"/>
<name>A0A5R9J5G4_9PROT</name>